<keyword evidence="3" id="KW-0808">Transferase</keyword>
<keyword evidence="1" id="KW-0472">Membrane</keyword>
<keyword evidence="1" id="KW-1133">Transmembrane helix</keyword>
<evidence type="ECO:0000313" key="3">
    <source>
        <dbReference type="EMBL" id="PJZ24539.1"/>
    </source>
</evidence>
<protein>
    <submittedName>
        <fullName evidence="3">Acyltransferase</fullName>
    </submittedName>
</protein>
<gene>
    <name evidence="3" type="ORF">CH357_15875</name>
</gene>
<dbReference type="EMBL" id="NPDN01000008">
    <property type="protein sequence ID" value="PJZ24539.1"/>
    <property type="molecule type" value="Genomic_DNA"/>
</dbReference>
<keyword evidence="4" id="KW-1185">Reference proteome</keyword>
<dbReference type="OrthoDB" id="336395at2"/>
<dbReference type="Pfam" id="PF01553">
    <property type="entry name" value="Acyltransferase"/>
    <property type="match status" value="1"/>
</dbReference>
<keyword evidence="1" id="KW-0812">Transmembrane</keyword>
<accession>A0A2M9XAA2</accession>
<evidence type="ECO:0000313" key="4">
    <source>
        <dbReference type="Proteomes" id="UP000232196"/>
    </source>
</evidence>
<dbReference type="GO" id="GO:0016746">
    <property type="term" value="F:acyltransferase activity"/>
    <property type="evidence" value="ECO:0007669"/>
    <property type="project" value="UniProtKB-KW"/>
</dbReference>
<comment type="caution">
    <text evidence="3">The sequence shown here is derived from an EMBL/GenBank/DDBJ whole genome shotgun (WGS) entry which is preliminary data.</text>
</comment>
<feature type="domain" description="Phospholipid/glycerol acyltransferase" evidence="2">
    <location>
        <begin position="81"/>
        <end position="196"/>
    </location>
</feature>
<feature type="transmembrane region" description="Helical" evidence="1">
    <location>
        <begin position="21"/>
        <end position="50"/>
    </location>
</feature>
<evidence type="ECO:0000256" key="1">
    <source>
        <dbReference type="SAM" id="Phobius"/>
    </source>
</evidence>
<dbReference type="RefSeq" id="WP_100707740.1">
    <property type="nucleotide sequence ID" value="NZ_NPDL01000007.1"/>
</dbReference>
<name>A0A2M9XAA2_9LEPT</name>
<dbReference type="InterPro" id="IPR002123">
    <property type="entry name" value="Plipid/glycerol_acylTrfase"/>
</dbReference>
<organism evidence="3 4">
    <name type="scientific">Leptospira hartskeerlii</name>
    <dbReference type="NCBI Taxonomy" id="2023177"/>
    <lineage>
        <taxon>Bacteria</taxon>
        <taxon>Pseudomonadati</taxon>
        <taxon>Spirochaetota</taxon>
        <taxon>Spirochaetia</taxon>
        <taxon>Leptospirales</taxon>
        <taxon>Leptospiraceae</taxon>
        <taxon>Leptospira</taxon>
    </lineage>
</organism>
<dbReference type="Proteomes" id="UP000232196">
    <property type="component" value="Unassembled WGS sequence"/>
</dbReference>
<proteinExistence type="predicted"/>
<sequence length="265" mass="30483">MNPLKFMESRLGRFSPKYRKLVLRTYVVTLRLVLTVAFPNMIAGIFYALIGNREKQYIAFLKGSKTWGSAVIKMTKTNLMIKNEMQIPDKGHMIFLNHINEIDFPYDCLVVNKPYLANQVIKKTLVAYWWMKAMGSQVFETSKAATIAVSVRNLIKGLSTTSYIVYPEGHNSYSEIIQPMQKGMIKLAFENKIPVAVVLKSGITTYQTEPMYAKVGYKFIGRYEPWTHETWESFRDFLYETMSKEKIALDSEVGIVREPVSSKPK</sequence>
<dbReference type="AlphaFoldDB" id="A0A2M9XAA2"/>
<reference evidence="3 4" key="1">
    <citation type="submission" date="2017-07" db="EMBL/GenBank/DDBJ databases">
        <title>Leptospira spp. isolated from tropical soils.</title>
        <authorList>
            <person name="Thibeaux R."/>
            <person name="Iraola G."/>
            <person name="Ferres I."/>
            <person name="Bierque E."/>
            <person name="Girault D."/>
            <person name="Soupe-Gilbert M.-E."/>
            <person name="Picardeau M."/>
            <person name="Goarant C."/>
        </authorList>
    </citation>
    <scope>NUCLEOTIDE SEQUENCE [LARGE SCALE GENOMIC DNA]</scope>
    <source>
        <strain evidence="3 4">MCA1-C-A1</strain>
    </source>
</reference>
<evidence type="ECO:0000259" key="2">
    <source>
        <dbReference type="Pfam" id="PF01553"/>
    </source>
</evidence>
<keyword evidence="3" id="KW-0012">Acyltransferase</keyword>